<reference evidence="1 2" key="1">
    <citation type="submission" date="2024-03" db="EMBL/GenBank/DDBJ databases">
        <title>Human intestinal bacterial collection.</title>
        <authorList>
            <person name="Pauvert C."/>
            <person name="Hitch T.C.A."/>
            <person name="Clavel T."/>
        </authorList>
    </citation>
    <scope>NUCLEOTIDE SEQUENCE [LARGE SCALE GENOMIC DNA]</scope>
    <source>
        <strain evidence="1 2">CLA-AP-H18</strain>
    </source>
</reference>
<organism evidence="1 2">
    <name type="scientific">Ruminococcoides intestinihominis</name>
    <dbReference type="NCBI Taxonomy" id="3133161"/>
    <lineage>
        <taxon>Bacteria</taxon>
        <taxon>Bacillati</taxon>
        <taxon>Bacillota</taxon>
        <taxon>Clostridia</taxon>
        <taxon>Eubacteriales</taxon>
        <taxon>Oscillospiraceae</taxon>
        <taxon>Ruminococcoides</taxon>
    </lineage>
</organism>
<gene>
    <name evidence="1" type="ORF">ABFO16_10140</name>
</gene>
<comment type="caution">
    <text evidence="1">The sequence shown here is derived from an EMBL/GenBank/DDBJ whole genome shotgun (WGS) entry which is preliminary data.</text>
</comment>
<evidence type="ECO:0000313" key="1">
    <source>
        <dbReference type="EMBL" id="MEQ2566580.1"/>
    </source>
</evidence>
<dbReference type="Proteomes" id="UP001478133">
    <property type="component" value="Unassembled WGS sequence"/>
</dbReference>
<name>A0ABV1HW85_9FIRM</name>
<dbReference type="EMBL" id="JBBMFI010000084">
    <property type="protein sequence ID" value="MEQ2566580.1"/>
    <property type="molecule type" value="Genomic_DNA"/>
</dbReference>
<sequence length="95" mass="11483">MKPVHGKYAEMRFWFLKEKKKITYTELLTTDKLNEHLQKIQDRASQRVELLVKQMAKEEQVTEELKMKDPMKWVQLMNNIKSRAEEVVVREIVYS</sequence>
<dbReference type="InterPro" id="IPR026989">
    <property type="entry name" value="TnpV"/>
</dbReference>
<dbReference type="RefSeq" id="WP_248004709.1">
    <property type="nucleotide sequence ID" value="NZ_JBBMFI010000084.1"/>
</dbReference>
<proteinExistence type="predicted"/>
<protein>
    <submittedName>
        <fullName evidence="1">TnpV protein</fullName>
    </submittedName>
</protein>
<dbReference type="Pfam" id="PF14198">
    <property type="entry name" value="TnpV"/>
    <property type="match status" value="1"/>
</dbReference>
<evidence type="ECO:0000313" key="2">
    <source>
        <dbReference type="Proteomes" id="UP001478133"/>
    </source>
</evidence>
<keyword evidence="2" id="KW-1185">Reference proteome</keyword>
<accession>A0ABV1HW85</accession>